<dbReference type="InterPro" id="IPR051534">
    <property type="entry name" value="CBASS_pafABC_assoc_protein"/>
</dbReference>
<dbReference type="EMBL" id="VLLL01000006">
    <property type="protein sequence ID" value="TWJ12955.1"/>
    <property type="molecule type" value="Genomic_DNA"/>
</dbReference>
<dbReference type="RefSeq" id="WP_211354574.1">
    <property type="nucleotide sequence ID" value="NZ_BAABIJ010000002.1"/>
</dbReference>
<evidence type="ECO:0000259" key="2">
    <source>
        <dbReference type="Pfam" id="PF13280"/>
    </source>
</evidence>
<evidence type="ECO:0000313" key="5">
    <source>
        <dbReference type="Proteomes" id="UP000321617"/>
    </source>
</evidence>
<evidence type="ECO:0000313" key="4">
    <source>
        <dbReference type="EMBL" id="TWJ12955.1"/>
    </source>
</evidence>
<dbReference type="PIRSF" id="PIRSF016838">
    <property type="entry name" value="PafC"/>
    <property type="match status" value="1"/>
</dbReference>
<dbReference type="PANTHER" id="PTHR34580">
    <property type="match status" value="1"/>
</dbReference>
<keyword evidence="4" id="KW-0238">DNA-binding</keyword>
<dbReference type="SUPFAM" id="SSF46785">
    <property type="entry name" value="Winged helix' DNA-binding domain"/>
    <property type="match status" value="1"/>
</dbReference>
<dbReference type="AlphaFoldDB" id="A0A562V526"/>
<dbReference type="PANTHER" id="PTHR34580:SF3">
    <property type="entry name" value="PROTEIN PAFB"/>
    <property type="match status" value="1"/>
</dbReference>
<evidence type="ECO:0000259" key="1">
    <source>
        <dbReference type="Pfam" id="PF08279"/>
    </source>
</evidence>
<dbReference type="Proteomes" id="UP000321617">
    <property type="component" value="Unassembled WGS sequence"/>
</dbReference>
<dbReference type="Pfam" id="PF25583">
    <property type="entry name" value="WCX"/>
    <property type="match status" value="1"/>
</dbReference>
<gene>
    <name evidence="4" type="ORF">LX16_3722</name>
</gene>
<dbReference type="InterPro" id="IPR057727">
    <property type="entry name" value="WCX_dom"/>
</dbReference>
<sequence>MSSSTPRILALLELLQSRPGATGPQLAESLGVDQRTLRRYMRQLDDLGITVQATRGRRGGYRLRPGFKLPPLLFTGPEAVALSVALLAARRIGVSAGDGASATAEAKLRRVVPADVAELTAQLGDALDFTLPETAATAPPVEVLTVFGEAVARHRRVHFGYRTHDGATGEREFEPYRLVFHSGRWYVVGRDVTRAALRNLRVDRVAGPRLTDVSFTPPEGFDPAAHLLGSLAAVPYRHDVEVLLDLDAAAARDRIPRWAGTVVSTGAGTVLRARAEDLSGMARILAGLGCRFTVRRPAGLRDEVRALAGRLMESADGVT</sequence>
<comment type="caution">
    <text evidence="4">The sequence shown here is derived from an EMBL/GenBank/DDBJ whole genome shotgun (WGS) entry which is preliminary data.</text>
</comment>
<reference evidence="4 5" key="1">
    <citation type="journal article" date="2013" name="Stand. Genomic Sci.">
        <title>Genomic Encyclopedia of Type Strains, Phase I: The one thousand microbial genomes (KMG-I) project.</title>
        <authorList>
            <person name="Kyrpides N.C."/>
            <person name="Woyke T."/>
            <person name="Eisen J.A."/>
            <person name="Garrity G."/>
            <person name="Lilburn T.G."/>
            <person name="Beck B.J."/>
            <person name="Whitman W.B."/>
            <person name="Hugenholtz P."/>
            <person name="Klenk H.P."/>
        </authorList>
    </citation>
    <scope>NUCLEOTIDE SEQUENCE [LARGE SCALE GENOMIC DNA]</scope>
    <source>
        <strain evidence="4 5">DSM 45044</strain>
    </source>
</reference>
<protein>
    <submittedName>
        <fullName evidence="4">Putative DNA-binding transcriptional regulator YafY</fullName>
    </submittedName>
</protein>
<dbReference type="Pfam" id="PF08279">
    <property type="entry name" value="HTH_11"/>
    <property type="match status" value="1"/>
</dbReference>
<dbReference type="InterPro" id="IPR036390">
    <property type="entry name" value="WH_DNA-bd_sf"/>
</dbReference>
<dbReference type="InterPro" id="IPR028349">
    <property type="entry name" value="PafC-like"/>
</dbReference>
<dbReference type="Pfam" id="PF13280">
    <property type="entry name" value="WYL"/>
    <property type="match status" value="1"/>
</dbReference>
<organism evidence="4 5">
    <name type="scientific">Stackebrandtia albiflava</name>
    <dbReference type="NCBI Taxonomy" id="406432"/>
    <lineage>
        <taxon>Bacteria</taxon>
        <taxon>Bacillati</taxon>
        <taxon>Actinomycetota</taxon>
        <taxon>Actinomycetes</taxon>
        <taxon>Glycomycetales</taxon>
        <taxon>Glycomycetaceae</taxon>
        <taxon>Stackebrandtia</taxon>
    </lineage>
</organism>
<evidence type="ECO:0000259" key="3">
    <source>
        <dbReference type="Pfam" id="PF25583"/>
    </source>
</evidence>
<dbReference type="Gene3D" id="1.10.10.10">
    <property type="entry name" value="Winged helix-like DNA-binding domain superfamily/Winged helix DNA-binding domain"/>
    <property type="match status" value="1"/>
</dbReference>
<dbReference type="InterPro" id="IPR026881">
    <property type="entry name" value="WYL_dom"/>
</dbReference>
<dbReference type="PROSITE" id="PS52050">
    <property type="entry name" value="WYL"/>
    <property type="match status" value="1"/>
</dbReference>
<feature type="domain" description="Helix-turn-helix type 11" evidence="1">
    <location>
        <begin position="7"/>
        <end position="62"/>
    </location>
</feature>
<accession>A0A562V526</accession>
<keyword evidence="5" id="KW-1185">Reference proteome</keyword>
<proteinExistence type="predicted"/>
<name>A0A562V526_9ACTN</name>
<dbReference type="InterPro" id="IPR036388">
    <property type="entry name" value="WH-like_DNA-bd_sf"/>
</dbReference>
<feature type="domain" description="WYL" evidence="2">
    <location>
        <begin position="142"/>
        <end position="207"/>
    </location>
</feature>
<dbReference type="InterPro" id="IPR013196">
    <property type="entry name" value="HTH_11"/>
</dbReference>
<feature type="domain" description="WCX" evidence="3">
    <location>
        <begin position="239"/>
        <end position="311"/>
    </location>
</feature>
<dbReference type="GO" id="GO:0003677">
    <property type="term" value="F:DNA binding"/>
    <property type="evidence" value="ECO:0007669"/>
    <property type="project" value="UniProtKB-KW"/>
</dbReference>